<dbReference type="EMBL" id="CP126446">
    <property type="protein sequence ID" value="WIF99470.1"/>
    <property type="molecule type" value="Genomic_DNA"/>
</dbReference>
<dbReference type="Pfam" id="PF02666">
    <property type="entry name" value="PS_Dcarbxylase"/>
    <property type="match status" value="1"/>
</dbReference>
<accession>A0ABY8V1G1</accession>
<name>A0ABY8V1G1_9BACI</name>
<proteinExistence type="predicted"/>
<evidence type="ECO:0000256" key="11">
    <source>
        <dbReference type="ARBA" id="ARBA00023317"/>
    </source>
</evidence>
<keyword evidence="7" id="KW-0865">Zymogen</keyword>
<dbReference type="InterPro" id="IPR003817">
    <property type="entry name" value="PS_Dcarbxylase"/>
</dbReference>
<dbReference type="Proteomes" id="UP001236652">
    <property type="component" value="Chromosome"/>
</dbReference>
<dbReference type="RefSeq" id="WP_231415736.1">
    <property type="nucleotide sequence ID" value="NZ_CP126446.1"/>
</dbReference>
<comment type="cofactor">
    <cofactor evidence="1">
        <name>pyruvate</name>
        <dbReference type="ChEBI" id="CHEBI:15361"/>
    </cofactor>
</comment>
<dbReference type="EC" id="4.1.1.65" evidence="3"/>
<keyword evidence="9 13" id="KW-0456">Lyase</keyword>
<dbReference type="PANTHER" id="PTHR10067">
    <property type="entry name" value="PHOSPHATIDYLSERINE DECARBOXYLASE"/>
    <property type="match status" value="1"/>
</dbReference>
<evidence type="ECO:0000256" key="2">
    <source>
        <dbReference type="ARBA" id="ARBA00005189"/>
    </source>
</evidence>
<dbReference type="NCBIfam" id="TIGR00163">
    <property type="entry name" value="PS_decarb"/>
    <property type="match status" value="1"/>
</dbReference>
<gene>
    <name evidence="13" type="ORF">QNI29_07380</name>
</gene>
<evidence type="ECO:0000256" key="1">
    <source>
        <dbReference type="ARBA" id="ARBA00001928"/>
    </source>
</evidence>
<keyword evidence="8" id="KW-0594">Phospholipid biosynthesis</keyword>
<evidence type="ECO:0000256" key="10">
    <source>
        <dbReference type="ARBA" id="ARBA00023264"/>
    </source>
</evidence>
<evidence type="ECO:0000256" key="3">
    <source>
        <dbReference type="ARBA" id="ARBA00012243"/>
    </source>
</evidence>
<evidence type="ECO:0000256" key="12">
    <source>
        <dbReference type="ARBA" id="ARBA00024326"/>
    </source>
</evidence>
<dbReference type="NCBIfam" id="NF002853">
    <property type="entry name" value="PRK03140.1"/>
    <property type="match status" value="1"/>
</dbReference>
<evidence type="ECO:0000256" key="9">
    <source>
        <dbReference type="ARBA" id="ARBA00023239"/>
    </source>
</evidence>
<evidence type="ECO:0000256" key="4">
    <source>
        <dbReference type="ARBA" id="ARBA00022516"/>
    </source>
</evidence>
<dbReference type="GO" id="GO:0004609">
    <property type="term" value="F:phosphatidylserine decarboxylase activity"/>
    <property type="evidence" value="ECO:0007669"/>
    <property type="project" value="UniProtKB-EC"/>
</dbReference>
<reference evidence="13 14" key="1">
    <citation type="submission" date="2023-05" db="EMBL/GenBank/DDBJ databases">
        <title>Comparative genomics reveals the evidence of polycyclic aromatic hydrocarbons degradation in moderately halophilic genus Pontibacillus.</title>
        <authorList>
            <person name="Yang H."/>
            <person name="Qian Z."/>
        </authorList>
    </citation>
    <scope>NUCLEOTIDE SEQUENCE [LARGE SCALE GENOMIC DNA]</scope>
    <source>
        <strain evidence="14">HN14</strain>
    </source>
</reference>
<sequence length="264" mass="29804">MKKQVYRGLIGLLNNPLIGRGLQRISQSSLSRWLIPTYVKLFHIIEDEAYKERKAYTSLEDFFIRELKDGARPIHSDENVLVSPVDARVERFGRMNKSHIEVKGLSYSIEDLLSDEEMSTRYKDGLFIVLYLSPSDYHRIHSPADAVVTKQHELGGKSSPVNKLGLTLGESPLSTNYRIVSDLKQKDGTRFAVVKVGAMWINTIELTHPGSQVEKGEEIGYFSFGSTVVLLFEKAQVDLHPELEEKSLIRVGEPVVVKKSSSKE</sequence>
<keyword evidence="5" id="KW-0210">Decarboxylase</keyword>
<evidence type="ECO:0000313" key="14">
    <source>
        <dbReference type="Proteomes" id="UP001236652"/>
    </source>
</evidence>
<comment type="pathway">
    <text evidence="12">Phospholipid metabolism; phosphatidylethanolamine biosynthesis.</text>
</comment>
<evidence type="ECO:0000256" key="8">
    <source>
        <dbReference type="ARBA" id="ARBA00023209"/>
    </source>
</evidence>
<keyword evidence="11" id="KW-0670">Pyruvate</keyword>
<organism evidence="13 14">
    <name type="scientific">Pontibacillus chungwhensis</name>
    <dbReference type="NCBI Taxonomy" id="265426"/>
    <lineage>
        <taxon>Bacteria</taxon>
        <taxon>Bacillati</taxon>
        <taxon>Bacillota</taxon>
        <taxon>Bacilli</taxon>
        <taxon>Bacillales</taxon>
        <taxon>Bacillaceae</taxon>
        <taxon>Pontibacillus</taxon>
    </lineage>
</organism>
<keyword evidence="6" id="KW-0443">Lipid metabolism</keyword>
<keyword evidence="10" id="KW-1208">Phospholipid metabolism</keyword>
<dbReference type="PANTHER" id="PTHR10067:SF6">
    <property type="entry name" value="PHOSPHATIDYLSERINE DECARBOXYLASE PROENZYME, MITOCHONDRIAL"/>
    <property type="match status" value="1"/>
</dbReference>
<evidence type="ECO:0000256" key="7">
    <source>
        <dbReference type="ARBA" id="ARBA00023145"/>
    </source>
</evidence>
<keyword evidence="4" id="KW-0444">Lipid biosynthesis</keyword>
<dbReference type="InterPro" id="IPR033177">
    <property type="entry name" value="PSD-B"/>
</dbReference>
<evidence type="ECO:0000256" key="5">
    <source>
        <dbReference type="ARBA" id="ARBA00022793"/>
    </source>
</evidence>
<evidence type="ECO:0000256" key="6">
    <source>
        <dbReference type="ARBA" id="ARBA00023098"/>
    </source>
</evidence>
<evidence type="ECO:0000313" key="13">
    <source>
        <dbReference type="EMBL" id="WIF99470.1"/>
    </source>
</evidence>
<protein>
    <recommendedName>
        <fullName evidence="3">phosphatidylserine decarboxylase</fullName>
        <ecNumber evidence="3">4.1.1.65</ecNumber>
    </recommendedName>
</protein>
<keyword evidence="14" id="KW-1185">Reference proteome</keyword>
<comment type="pathway">
    <text evidence="2">Lipid metabolism.</text>
</comment>